<sequence>MADIIGDGKERWDWVPSVANIASPTLSELTAGMRISQYMTADGATGFAPDTAAAPTSNLESTFDTAVNGRRSFSGTRLRLKRQTTPDTAYTTLIPDATGFLVRRKSLAAAAAYVAAQPVQVFPVMCGEAALMDLEANMPERYEVPILMTSQPNLRATVAA</sequence>
<accession>A0A919T2P5</accession>
<protein>
    <submittedName>
        <fullName evidence="1">Uncharacterized protein</fullName>
    </submittedName>
</protein>
<proteinExistence type="predicted"/>
<dbReference type="Pfam" id="PF25595">
    <property type="entry name" value="Phage_TTP_16"/>
    <property type="match status" value="1"/>
</dbReference>
<keyword evidence="2" id="KW-1185">Reference proteome</keyword>
<dbReference type="AlphaFoldDB" id="A0A919T2P5"/>
<dbReference type="Proteomes" id="UP000680865">
    <property type="component" value="Unassembled WGS sequence"/>
</dbReference>
<comment type="caution">
    <text evidence="1">The sequence shown here is derived from an EMBL/GenBank/DDBJ whole genome shotgun (WGS) entry which is preliminary data.</text>
</comment>
<reference evidence="1" key="1">
    <citation type="submission" date="2021-03" db="EMBL/GenBank/DDBJ databases">
        <title>Whole genome shotgun sequence of Actinoplanes consettensis NBRC 14913.</title>
        <authorList>
            <person name="Komaki H."/>
            <person name="Tamura T."/>
        </authorList>
    </citation>
    <scope>NUCLEOTIDE SEQUENCE</scope>
    <source>
        <strain evidence="1">NBRC 14913</strain>
    </source>
</reference>
<dbReference type="InterPro" id="IPR058009">
    <property type="entry name" value="TTP_Phage_16"/>
</dbReference>
<organism evidence="1 2">
    <name type="scientific">Winogradskya consettensis</name>
    <dbReference type="NCBI Taxonomy" id="113560"/>
    <lineage>
        <taxon>Bacteria</taxon>
        <taxon>Bacillati</taxon>
        <taxon>Actinomycetota</taxon>
        <taxon>Actinomycetes</taxon>
        <taxon>Micromonosporales</taxon>
        <taxon>Micromonosporaceae</taxon>
        <taxon>Winogradskya</taxon>
    </lineage>
</organism>
<dbReference type="EMBL" id="BOQP01000052">
    <property type="protein sequence ID" value="GIM82702.1"/>
    <property type="molecule type" value="Genomic_DNA"/>
</dbReference>
<name>A0A919T2P5_9ACTN</name>
<dbReference type="RefSeq" id="WP_213002653.1">
    <property type="nucleotide sequence ID" value="NZ_BAAATW010000006.1"/>
</dbReference>
<evidence type="ECO:0000313" key="2">
    <source>
        <dbReference type="Proteomes" id="UP000680865"/>
    </source>
</evidence>
<gene>
    <name evidence="1" type="ORF">Aco04nite_82840</name>
</gene>
<evidence type="ECO:0000313" key="1">
    <source>
        <dbReference type="EMBL" id="GIM82702.1"/>
    </source>
</evidence>